<keyword evidence="2" id="KW-1185">Reference proteome</keyword>
<dbReference type="RefSeq" id="WP_386098948.1">
    <property type="nucleotide sequence ID" value="NZ_JBHUOZ010000003.1"/>
</dbReference>
<sequence>MRKLFLLISITVVLFSCKKKESVSNSKQNIQLSPKSAKEQFKLIVLEAVTQKEFRAFLKQEASKQFNLDYDVFYPLVKTNIITKGQNLQSYFNDIAKYLNLKVSMDDIEKSVPLLTILVPELTNFSAKEWDTEKLIPFVAIRNITDKKNGYPLIASSTKNEKVELSYSQKIDIPLIIIKDNEGVILTNESYNFNTKKLAGYSFSNAPQPFLKTDLFSYYFADERITTIKKHETESALSGFSISENIPINNRILGGACDRLGLYSTFDTKVVEAFEKNIYNPICPENTATVRDYVYYGIDPTTGVNQGPLNYSYREYITSIKCDNLMNRHSFDDATDGSILDFDITVLTVDNDPVFPLKKRLSLNKTNFFTTDADNPTPLAYELYEPLSGRYPLELAVWNFKRQGDIWKFSVFEYDPSSVTTISYTTSATLGTNFSSGDEKEGGKFGTSTTNTASATYTLSITNGSDDLGQAILYWCDPVMKEVVIDRHQSVCGLRSLRRPPRDPIGGLKYARTNEISTGAISLTIEPRFKP</sequence>
<dbReference type="PROSITE" id="PS51257">
    <property type="entry name" value="PROKAR_LIPOPROTEIN"/>
    <property type="match status" value="1"/>
</dbReference>
<name>A0ABW6A577_9BACT</name>
<comment type="caution">
    <text evidence="1">The sequence shown here is derived from an EMBL/GenBank/DDBJ whole genome shotgun (WGS) entry which is preliminary data.</text>
</comment>
<gene>
    <name evidence="1" type="ORF">ACFS6H_12280</name>
</gene>
<dbReference type="EMBL" id="JBHUOZ010000003">
    <property type="protein sequence ID" value="MFD2920494.1"/>
    <property type="molecule type" value="Genomic_DNA"/>
</dbReference>
<proteinExistence type="predicted"/>
<evidence type="ECO:0000313" key="1">
    <source>
        <dbReference type="EMBL" id="MFD2920494.1"/>
    </source>
</evidence>
<protein>
    <submittedName>
        <fullName evidence="1">Uncharacterized protein</fullName>
    </submittedName>
</protein>
<organism evidence="1 2">
    <name type="scientific">Terrimonas rubra</name>
    <dbReference type="NCBI Taxonomy" id="1035890"/>
    <lineage>
        <taxon>Bacteria</taxon>
        <taxon>Pseudomonadati</taxon>
        <taxon>Bacteroidota</taxon>
        <taxon>Chitinophagia</taxon>
        <taxon>Chitinophagales</taxon>
        <taxon>Chitinophagaceae</taxon>
        <taxon>Terrimonas</taxon>
    </lineage>
</organism>
<reference evidence="2" key="1">
    <citation type="journal article" date="2019" name="Int. J. Syst. Evol. Microbiol.">
        <title>The Global Catalogue of Microorganisms (GCM) 10K type strain sequencing project: providing services to taxonomists for standard genome sequencing and annotation.</title>
        <authorList>
            <consortium name="The Broad Institute Genomics Platform"/>
            <consortium name="The Broad Institute Genome Sequencing Center for Infectious Disease"/>
            <person name="Wu L."/>
            <person name="Ma J."/>
        </authorList>
    </citation>
    <scope>NUCLEOTIDE SEQUENCE [LARGE SCALE GENOMIC DNA]</scope>
    <source>
        <strain evidence="2">KCTC 23299</strain>
    </source>
</reference>
<dbReference type="Proteomes" id="UP001597511">
    <property type="component" value="Unassembled WGS sequence"/>
</dbReference>
<accession>A0ABW6A577</accession>
<evidence type="ECO:0000313" key="2">
    <source>
        <dbReference type="Proteomes" id="UP001597511"/>
    </source>
</evidence>